<evidence type="ECO:0000256" key="3">
    <source>
        <dbReference type="ARBA" id="ARBA00022679"/>
    </source>
</evidence>
<keyword evidence="5" id="KW-1185">Reference proteome</keyword>
<protein>
    <submittedName>
        <fullName evidence="4">Uncharacterized protein</fullName>
    </submittedName>
</protein>
<evidence type="ECO:0000256" key="1">
    <source>
        <dbReference type="ARBA" id="ARBA00005664"/>
    </source>
</evidence>
<dbReference type="InterPro" id="IPR029044">
    <property type="entry name" value="Nucleotide-diphossugar_trans"/>
</dbReference>
<proteinExistence type="inferred from homology"/>
<dbReference type="PANTHER" id="PTHR31306">
    <property type="entry name" value="ALPHA-1,6-MANNOSYLTRANSFERASE MNN11-RELATED"/>
    <property type="match status" value="1"/>
</dbReference>
<keyword evidence="3" id="KW-0808">Transferase</keyword>
<sequence>MSSRILAFVTNRARLLLLLSCLITCCVLIYQHDPTLTKLLPIQETAFHEDRRSDFFSPVYSLVDSLALARPTPEASPSVLIFQHAPYFNPLHRASFATHKLYAEIWGYGYEVAKGSKVTQDPRQKAKTMNKLYALIEVLRDQLNQEEKERYDWIFVTDIDTLISNPSIPIHHLLPSPTLPLSPEPLFLASQDHNGLNAGVLIFRVDSLILDILQWTIDEFESTPDRGDGWSPSDQTLLSRALSEGLPQRGRELAEENGVKAHGLNLLNDYQMTKELGKQWWKHAKNGIVSMRFLWD</sequence>
<dbReference type="GeneID" id="87959243"/>
<dbReference type="Proteomes" id="UP001329825">
    <property type="component" value="Chromosome 10"/>
</dbReference>
<evidence type="ECO:0000313" key="4">
    <source>
        <dbReference type="EMBL" id="WRT70119.1"/>
    </source>
</evidence>
<accession>A0ABZ1D7S7</accession>
<keyword evidence="2" id="KW-0328">Glycosyltransferase</keyword>
<dbReference type="RefSeq" id="XP_062794858.1">
    <property type="nucleotide sequence ID" value="XM_062938807.1"/>
</dbReference>
<evidence type="ECO:0000313" key="5">
    <source>
        <dbReference type="Proteomes" id="UP001329825"/>
    </source>
</evidence>
<comment type="similarity">
    <text evidence="1">Belongs to the glycosyltransferase 34 family.</text>
</comment>
<organism evidence="4 5">
    <name type="scientific">Kwoniella shivajii</name>
    <dbReference type="NCBI Taxonomy" id="564305"/>
    <lineage>
        <taxon>Eukaryota</taxon>
        <taxon>Fungi</taxon>
        <taxon>Dikarya</taxon>
        <taxon>Basidiomycota</taxon>
        <taxon>Agaricomycotina</taxon>
        <taxon>Tremellomycetes</taxon>
        <taxon>Tremellales</taxon>
        <taxon>Cryptococcaceae</taxon>
        <taxon>Kwoniella</taxon>
    </lineage>
</organism>
<dbReference type="PANTHER" id="PTHR31306:SF4">
    <property type="entry name" value="ALPHA-1,2-GALACTOSYLTRANSFERASE"/>
    <property type="match status" value="1"/>
</dbReference>
<dbReference type="EMBL" id="CP141890">
    <property type="protein sequence ID" value="WRT70119.1"/>
    <property type="molecule type" value="Genomic_DNA"/>
</dbReference>
<evidence type="ECO:0000256" key="2">
    <source>
        <dbReference type="ARBA" id="ARBA00022676"/>
    </source>
</evidence>
<name>A0ABZ1D7S7_9TREE</name>
<reference evidence="4 5" key="1">
    <citation type="submission" date="2024-01" db="EMBL/GenBank/DDBJ databases">
        <title>Comparative genomics of Cryptococcus and Kwoniella reveals pathogenesis evolution and contrasting modes of karyotype evolution via chromosome fusion or intercentromeric recombination.</title>
        <authorList>
            <person name="Coelho M.A."/>
            <person name="David-Palma M."/>
            <person name="Shea T."/>
            <person name="Bowers K."/>
            <person name="McGinley-Smith S."/>
            <person name="Mohammad A.W."/>
            <person name="Gnirke A."/>
            <person name="Yurkov A.M."/>
            <person name="Nowrousian M."/>
            <person name="Sun S."/>
            <person name="Cuomo C.A."/>
            <person name="Heitman J."/>
        </authorList>
    </citation>
    <scope>NUCLEOTIDE SEQUENCE [LARGE SCALE GENOMIC DNA]</scope>
    <source>
        <strain evidence="4">CBS 11374</strain>
    </source>
</reference>
<gene>
    <name evidence="4" type="ORF">IL334_007113</name>
</gene>
<dbReference type="InterPro" id="IPR008630">
    <property type="entry name" value="Glyco_trans_34"/>
</dbReference>
<dbReference type="Gene3D" id="3.90.550.10">
    <property type="entry name" value="Spore Coat Polysaccharide Biosynthesis Protein SpsA, Chain A"/>
    <property type="match status" value="1"/>
</dbReference>